<dbReference type="GO" id="GO:0006487">
    <property type="term" value="P:protein N-linked glycosylation"/>
    <property type="evidence" value="ECO:0007669"/>
    <property type="project" value="TreeGrafter"/>
</dbReference>
<dbReference type="AlphaFoldDB" id="I0YP00"/>
<dbReference type="RefSeq" id="XP_005644663.1">
    <property type="nucleotide sequence ID" value="XM_005644606.1"/>
</dbReference>
<sequence>MGALTASACTIFELNDSGFAANAVHLLHMEPMFGGGNNGTLFVDATKFAYKCSEGGGWHDFFRVEDVLVPWSKGRELIEGVTCRRMGFQDIDVLLDRRFSFSWNDVDAMGAHKLWRPQEWVRARMDYKLRALATYPQPTVGFHIRGGDKGEEDVLQKRKTTEPADFIKATLRAWPGLKVGTCIMVGDDFDRIREAEQLARKHLGCQIFRSVPYFRREGHVQYHFNMQGFEERCTGTVDFLTDIELLARADYAALTFNSGLAHLVDVLRVSLYGKHRSTFVDASYARRAPRQDWWEPIRRHLREARRKLRPRRVMRRKQPL</sequence>
<evidence type="ECO:0000313" key="2">
    <source>
        <dbReference type="Proteomes" id="UP000007264"/>
    </source>
</evidence>
<proteinExistence type="predicted"/>
<dbReference type="EMBL" id="AGSI01000016">
    <property type="protein sequence ID" value="EIE20119.1"/>
    <property type="molecule type" value="Genomic_DNA"/>
</dbReference>
<dbReference type="PANTHER" id="PTHR13132:SF29">
    <property type="entry name" value="ALPHA-(1,6)-FUCOSYLTRANSFERASE"/>
    <property type="match status" value="1"/>
</dbReference>
<dbReference type="OrthoDB" id="10300438at2759"/>
<evidence type="ECO:0000313" key="1">
    <source>
        <dbReference type="EMBL" id="EIE20119.1"/>
    </source>
</evidence>
<keyword evidence="2" id="KW-1185">Reference proteome</keyword>
<dbReference type="Gene3D" id="3.40.50.11350">
    <property type="match status" value="1"/>
</dbReference>
<dbReference type="PANTHER" id="PTHR13132">
    <property type="entry name" value="ALPHA- 1,6 -FUCOSYLTRANSFERASE"/>
    <property type="match status" value="1"/>
</dbReference>
<comment type="caution">
    <text evidence="1">The sequence shown here is derived from an EMBL/GenBank/DDBJ whole genome shotgun (WGS) entry which is preliminary data.</text>
</comment>
<dbReference type="Proteomes" id="UP000007264">
    <property type="component" value="Unassembled WGS sequence"/>
</dbReference>
<protein>
    <recommendedName>
        <fullName evidence="3">O-fucosyltransferase family protein</fullName>
    </recommendedName>
</protein>
<organism evidence="1 2">
    <name type="scientific">Coccomyxa subellipsoidea (strain C-169)</name>
    <name type="common">Green microalga</name>
    <dbReference type="NCBI Taxonomy" id="574566"/>
    <lineage>
        <taxon>Eukaryota</taxon>
        <taxon>Viridiplantae</taxon>
        <taxon>Chlorophyta</taxon>
        <taxon>core chlorophytes</taxon>
        <taxon>Trebouxiophyceae</taxon>
        <taxon>Trebouxiophyceae incertae sedis</taxon>
        <taxon>Coccomyxaceae</taxon>
        <taxon>Coccomyxa</taxon>
        <taxon>Coccomyxa subellipsoidea</taxon>
    </lineage>
</organism>
<accession>I0YP00</accession>
<evidence type="ECO:0008006" key="3">
    <source>
        <dbReference type="Google" id="ProtNLM"/>
    </source>
</evidence>
<reference evidence="1 2" key="1">
    <citation type="journal article" date="2012" name="Genome Biol.">
        <title>The genome of the polar eukaryotic microalga coccomyxa subellipsoidea reveals traits of cold adaptation.</title>
        <authorList>
            <person name="Blanc G."/>
            <person name="Agarkova I."/>
            <person name="Grimwood J."/>
            <person name="Kuo A."/>
            <person name="Brueggeman A."/>
            <person name="Dunigan D."/>
            <person name="Gurnon J."/>
            <person name="Ladunga I."/>
            <person name="Lindquist E."/>
            <person name="Lucas S."/>
            <person name="Pangilinan J."/>
            <person name="Proschold T."/>
            <person name="Salamov A."/>
            <person name="Schmutz J."/>
            <person name="Weeks D."/>
            <person name="Yamada T."/>
            <person name="Claverie J.M."/>
            <person name="Grigoriev I."/>
            <person name="Van Etten J."/>
            <person name="Lomsadze A."/>
            <person name="Borodovsky M."/>
        </authorList>
    </citation>
    <scope>NUCLEOTIDE SEQUENCE [LARGE SCALE GENOMIC DNA]</scope>
    <source>
        <strain evidence="1 2">C-169</strain>
    </source>
</reference>
<dbReference type="GeneID" id="17038095"/>
<name>I0YP00_COCSC</name>
<gene>
    <name evidence="1" type="ORF">COCSUDRAFT_57845</name>
</gene>
<dbReference type="GO" id="GO:0046921">
    <property type="term" value="F:alpha-(1-&gt;6)-fucosyltransferase activity"/>
    <property type="evidence" value="ECO:0007669"/>
    <property type="project" value="TreeGrafter"/>
</dbReference>
<dbReference type="KEGG" id="csl:COCSUDRAFT_57845"/>